<proteinExistence type="predicted"/>
<name>A0A2G9U9Z5_TELCI</name>
<feature type="region of interest" description="Disordered" evidence="1">
    <location>
        <begin position="121"/>
        <end position="147"/>
    </location>
</feature>
<protein>
    <submittedName>
        <fullName evidence="2">Uncharacterized protein</fullName>
    </submittedName>
</protein>
<dbReference type="OrthoDB" id="10599436at2759"/>
<sequence>MDTRYTESTHFPFEERDGNRCGSKAVYQEEIEVVAGGTVEVDAVGSRIIISSADISGRRRPVAPPLFRPRTTNRAFLKEVRVPARPPSPPISPIKPVNRSPPSILPNKPLNRWPPSIFPSTPPTPTHKTEISNEPVPPTTLPPKRRNHIPRPPSAVPPNFGPPGMTPFLFNRAIHIERKGNVSPSWEDSVVGKHRRGIYRLDKHCHDNGRKAEIVQVTNGRFSSGTLELIRQRGAPLAAGNHQLMFMLAKLCREAIREGLKELRAAVLAEAAGVGRSIRYAPCSPATRP</sequence>
<accession>A0A2G9U9Z5</accession>
<organism evidence="2 3">
    <name type="scientific">Teladorsagia circumcincta</name>
    <name type="common">Brown stomach worm</name>
    <name type="synonym">Ostertagia circumcincta</name>
    <dbReference type="NCBI Taxonomy" id="45464"/>
    <lineage>
        <taxon>Eukaryota</taxon>
        <taxon>Metazoa</taxon>
        <taxon>Ecdysozoa</taxon>
        <taxon>Nematoda</taxon>
        <taxon>Chromadorea</taxon>
        <taxon>Rhabditida</taxon>
        <taxon>Rhabditina</taxon>
        <taxon>Rhabditomorpha</taxon>
        <taxon>Strongyloidea</taxon>
        <taxon>Trichostrongylidae</taxon>
        <taxon>Teladorsagia</taxon>
    </lineage>
</organism>
<dbReference type="EMBL" id="KZ347831">
    <property type="protein sequence ID" value="PIO67077.1"/>
    <property type="molecule type" value="Genomic_DNA"/>
</dbReference>
<dbReference type="AlphaFoldDB" id="A0A2G9U9Z5"/>
<evidence type="ECO:0000313" key="2">
    <source>
        <dbReference type="EMBL" id="PIO67077.1"/>
    </source>
</evidence>
<evidence type="ECO:0000313" key="3">
    <source>
        <dbReference type="Proteomes" id="UP000230423"/>
    </source>
</evidence>
<evidence type="ECO:0000256" key="1">
    <source>
        <dbReference type="SAM" id="MobiDB-lite"/>
    </source>
</evidence>
<keyword evidence="3" id="KW-1185">Reference proteome</keyword>
<gene>
    <name evidence="2" type="ORF">TELCIR_11188</name>
</gene>
<reference evidence="2 3" key="1">
    <citation type="submission" date="2015-09" db="EMBL/GenBank/DDBJ databases">
        <title>Draft genome of the parasitic nematode Teladorsagia circumcincta isolate WARC Sus (inbred).</title>
        <authorList>
            <person name="Mitreva M."/>
        </authorList>
    </citation>
    <scope>NUCLEOTIDE SEQUENCE [LARGE SCALE GENOMIC DNA]</scope>
    <source>
        <strain evidence="2 3">S</strain>
    </source>
</reference>
<dbReference type="Proteomes" id="UP000230423">
    <property type="component" value="Unassembled WGS sequence"/>
</dbReference>